<keyword evidence="1 3" id="KW-0489">Methyltransferase</keyword>
<accession>A0ABT0FT01</accession>
<protein>
    <submittedName>
        <fullName evidence="3">Class I SAM-dependent methyltransferase</fullName>
        <ecNumber evidence="3">2.1.1.-</ecNumber>
    </submittedName>
</protein>
<keyword evidence="2 3" id="KW-0808">Transferase</keyword>
<evidence type="ECO:0000256" key="1">
    <source>
        <dbReference type="ARBA" id="ARBA00022603"/>
    </source>
</evidence>
<gene>
    <name evidence="3" type="ORF">MF672_016990</name>
</gene>
<dbReference type="RefSeq" id="WP_247815267.1">
    <property type="nucleotide sequence ID" value="NZ_JAKRKC020000001.1"/>
</dbReference>
<keyword evidence="4" id="KW-1185">Reference proteome</keyword>
<dbReference type="Pfam" id="PF04072">
    <property type="entry name" value="LCM"/>
    <property type="match status" value="1"/>
</dbReference>
<sequence length="282" mass="32267">MNKIDTALHGIRNSAFITLYGRWRDSLDPHPILGDPWAARLVDRLDFDFSQFTQLNYARFTLAARTRLLDDWTRAFVARHPDAVVLDVGSGFDSRVFRVDPPAGCLWYDVDFPDVVALRDRLYPERPGRTSIGAALADPDWLERVPAGRPVLVVADSVLMFLPEQEVRTFLRRVVDRFPGGEVLFTAYSSLAKKWESRKGSGPFFPQNDITVRWTYDGPADLARIDERLHLVERRSQTELRLHRGAPLYDKLLCAFVNLYPKAHYAGVTMRYRFGEAALSPR</sequence>
<dbReference type="GO" id="GO:0008168">
    <property type="term" value="F:methyltransferase activity"/>
    <property type="evidence" value="ECO:0007669"/>
    <property type="project" value="UniProtKB-KW"/>
</dbReference>
<comment type="caution">
    <text evidence="3">The sequence shown here is derived from an EMBL/GenBank/DDBJ whole genome shotgun (WGS) entry which is preliminary data.</text>
</comment>
<dbReference type="PIRSF" id="PIRSF028177">
    <property type="entry name" value="Polyketide_synth_Omtfrase_TcmP"/>
    <property type="match status" value="1"/>
</dbReference>
<dbReference type="PANTHER" id="PTHR43619">
    <property type="entry name" value="S-ADENOSYL-L-METHIONINE-DEPENDENT METHYLTRANSFERASE YKTD-RELATED"/>
    <property type="match status" value="1"/>
</dbReference>
<evidence type="ECO:0000313" key="4">
    <source>
        <dbReference type="Proteomes" id="UP001317259"/>
    </source>
</evidence>
<dbReference type="GO" id="GO:0032259">
    <property type="term" value="P:methylation"/>
    <property type="evidence" value="ECO:0007669"/>
    <property type="project" value="UniProtKB-KW"/>
</dbReference>
<proteinExistence type="predicted"/>
<dbReference type="Gene3D" id="3.40.50.150">
    <property type="entry name" value="Vaccinia Virus protein VP39"/>
    <property type="match status" value="1"/>
</dbReference>
<evidence type="ECO:0000256" key="2">
    <source>
        <dbReference type="ARBA" id="ARBA00022679"/>
    </source>
</evidence>
<organism evidence="3 4">
    <name type="scientific">Actinomadura luzonensis</name>
    <dbReference type="NCBI Taxonomy" id="2805427"/>
    <lineage>
        <taxon>Bacteria</taxon>
        <taxon>Bacillati</taxon>
        <taxon>Actinomycetota</taxon>
        <taxon>Actinomycetes</taxon>
        <taxon>Streptosporangiales</taxon>
        <taxon>Thermomonosporaceae</taxon>
        <taxon>Actinomadura</taxon>
    </lineage>
</organism>
<dbReference type="EC" id="2.1.1.-" evidence="3"/>
<dbReference type="EMBL" id="JAKRKC020000001">
    <property type="protein sequence ID" value="MCK2215472.1"/>
    <property type="molecule type" value="Genomic_DNA"/>
</dbReference>
<name>A0ABT0FT01_9ACTN</name>
<dbReference type="InterPro" id="IPR029063">
    <property type="entry name" value="SAM-dependent_MTases_sf"/>
</dbReference>
<evidence type="ECO:0000313" key="3">
    <source>
        <dbReference type="EMBL" id="MCK2215472.1"/>
    </source>
</evidence>
<dbReference type="Proteomes" id="UP001317259">
    <property type="component" value="Unassembled WGS sequence"/>
</dbReference>
<dbReference type="InterPro" id="IPR007213">
    <property type="entry name" value="Ppm1/Ppm2/Tcmp"/>
</dbReference>
<dbReference type="PANTHER" id="PTHR43619:SF2">
    <property type="entry name" value="S-ADENOSYL-L-METHIONINE-DEPENDENT METHYLTRANSFERASES SUPERFAMILY PROTEIN"/>
    <property type="match status" value="1"/>
</dbReference>
<dbReference type="InterPro" id="IPR016874">
    <property type="entry name" value="TcmP-like"/>
</dbReference>
<reference evidence="3 4" key="1">
    <citation type="submission" date="2022-04" db="EMBL/GenBank/DDBJ databases">
        <title>Genome draft of Actinomadura sp. ATCC 31491.</title>
        <authorList>
            <person name="Shi X."/>
            <person name="Du Y."/>
        </authorList>
    </citation>
    <scope>NUCLEOTIDE SEQUENCE [LARGE SCALE GENOMIC DNA]</scope>
    <source>
        <strain evidence="3 4">ATCC 31491</strain>
    </source>
</reference>
<dbReference type="SUPFAM" id="SSF53335">
    <property type="entry name" value="S-adenosyl-L-methionine-dependent methyltransferases"/>
    <property type="match status" value="1"/>
</dbReference>